<evidence type="ECO:0000256" key="1">
    <source>
        <dbReference type="SAM" id="Phobius"/>
    </source>
</evidence>
<keyword evidence="1" id="KW-0472">Membrane</keyword>
<sequence length="122" mass="13601">MNKLIISINLVLICAVGYLATEVWTLKQDNKNMRAEITTGRLIVTDEANQMRIVLNALDGETTLTMLDGNGVPRRQVAIDGSDNLNDFIFDIEGSPRVGYFSQQTGEFLNYQDQVEAYKPAS</sequence>
<accession>A0AA37VV76</accession>
<dbReference type="Proteomes" id="UP001161422">
    <property type="component" value="Unassembled WGS sequence"/>
</dbReference>
<keyword evidence="3" id="KW-1185">Reference proteome</keyword>
<dbReference type="RefSeq" id="WP_095506929.1">
    <property type="nucleotide sequence ID" value="NZ_BSNC01000004.1"/>
</dbReference>
<name>A0AA37VV76_9GAMM</name>
<dbReference type="EMBL" id="BSNC01000004">
    <property type="protein sequence ID" value="GLP96069.1"/>
    <property type="molecule type" value="Genomic_DNA"/>
</dbReference>
<dbReference type="AlphaFoldDB" id="A0AA37VV76"/>
<keyword evidence="1" id="KW-0812">Transmembrane</keyword>
<gene>
    <name evidence="2" type="ORF">GCM10007895_13750</name>
</gene>
<feature type="transmembrane region" description="Helical" evidence="1">
    <location>
        <begin position="6"/>
        <end position="26"/>
    </location>
</feature>
<proteinExistence type="predicted"/>
<protein>
    <submittedName>
        <fullName evidence="2">Uncharacterized protein</fullName>
    </submittedName>
</protein>
<reference evidence="2" key="2">
    <citation type="submission" date="2023-01" db="EMBL/GenBank/DDBJ databases">
        <title>Draft genome sequence of Paraferrimonas sedimenticola strain NBRC 101628.</title>
        <authorList>
            <person name="Sun Q."/>
            <person name="Mori K."/>
        </authorList>
    </citation>
    <scope>NUCLEOTIDE SEQUENCE</scope>
    <source>
        <strain evidence="2">NBRC 101628</strain>
    </source>
</reference>
<evidence type="ECO:0000313" key="2">
    <source>
        <dbReference type="EMBL" id="GLP96069.1"/>
    </source>
</evidence>
<reference evidence="2" key="1">
    <citation type="journal article" date="2014" name="Int. J. Syst. Evol. Microbiol.">
        <title>Complete genome sequence of Corynebacterium casei LMG S-19264T (=DSM 44701T), isolated from a smear-ripened cheese.</title>
        <authorList>
            <consortium name="US DOE Joint Genome Institute (JGI-PGF)"/>
            <person name="Walter F."/>
            <person name="Albersmeier A."/>
            <person name="Kalinowski J."/>
            <person name="Ruckert C."/>
        </authorList>
    </citation>
    <scope>NUCLEOTIDE SEQUENCE</scope>
    <source>
        <strain evidence="2">NBRC 101628</strain>
    </source>
</reference>
<organism evidence="2 3">
    <name type="scientific">Paraferrimonas sedimenticola</name>
    <dbReference type="NCBI Taxonomy" id="375674"/>
    <lineage>
        <taxon>Bacteria</taxon>
        <taxon>Pseudomonadati</taxon>
        <taxon>Pseudomonadota</taxon>
        <taxon>Gammaproteobacteria</taxon>
        <taxon>Alteromonadales</taxon>
        <taxon>Ferrimonadaceae</taxon>
        <taxon>Paraferrimonas</taxon>
    </lineage>
</organism>
<keyword evidence="1" id="KW-1133">Transmembrane helix</keyword>
<comment type="caution">
    <text evidence="2">The sequence shown here is derived from an EMBL/GenBank/DDBJ whole genome shotgun (WGS) entry which is preliminary data.</text>
</comment>
<evidence type="ECO:0000313" key="3">
    <source>
        <dbReference type="Proteomes" id="UP001161422"/>
    </source>
</evidence>